<evidence type="ECO:0000256" key="8">
    <source>
        <dbReference type="SAM" id="Phobius"/>
    </source>
</evidence>
<keyword evidence="7" id="KW-0325">Glycoprotein</keyword>
<keyword evidence="5 8" id="KW-0472">Membrane</keyword>
<evidence type="ECO:0000256" key="7">
    <source>
        <dbReference type="ARBA" id="ARBA00023180"/>
    </source>
</evidence>
<evidence type="ECO:0000256" key="6">
    <source>
        <dbReference type="ARBA" id="ARBA00023170"/>
    </source>
</evidence>
<comment type="caution">
    <text evidence="10">The sequence shown here is derived from an EMBL/GenBank/DDBJ whole genome shotgun (WGS) entry which is preliminary data.</text>
</comment>
<evidence type="ECO:0000256" key="5">
    <source>
        <dbReference type="ARBA" id="ARBA00023136"/>
    </source>
</evidence>
<evidence type="ECO:0000256" key="4">
    <source>
        <dbReference type="ARBA" id="ARBA00022989"/>
    </source>
</evidence>
<sequence length="261" mass="28640">MTGLGVVLLVAWPVGEADLAIANLFVSSMLGRDLYQGYSTLYDSEEVKFLIRTEPPLPRWQSLWLPFNRDTWLAMLLGLLILAPVTYIIVRAVNDGQTLVKNIGEASPGVKKGLGVFITNIGNMNFFFNTIVAPSSSGGYGARMMKESLVSYSLAMGTPSQSPLKDHLDQAISKVYKAGLSKYWKQRSYVLYRKNKRELGVGDDAALVDALIGDATAFTQLAVLSLDHLQSAFYILGCFYLFAALVCATEVVLHRCGFLHG</sequence>
<evidence type="ECO:0000256" key="3">
    <source>
        <dbReference type="ARBA" id="ARBA00022692"/>
    </source>
</evidence>
<protein>
    <submittedName>
        <fullName evidence="10">Uncharacterized protein</fullName>
    </submittedName>
</protein>
<evidence type="ECO:0000256" key="2">
    <source>
        <dbReference type="ARBA" id="ARBA00022475"/>
    </source>
</evidence>
<keyword evidence="11" id="KW-1185">Reference proteome</keyword>
<feature type="signal peptide" evidence="9">
    <location>
        <begin position="1"/>
        <end position="17"/>
    </location>
</feature>
<dbReference type="Proteomes" id="UP001286313">
    <property type="component" value="Unassembled WGS sequence"/>
</dbReference>
<evidence type="ECO:0000313" key="10">
    <source>
        <dbReference type="EMBL" id="KAK3852787.1"/>
    </source>
</evidence>
<dbReference type="EMBL" id="JAWQEG010007236">
    <property type="protein sequence ID" value="KAK3852787.1"/>
    <property type="molecule type" value="Genomic_DNA"/>
</dbReference>
<evidence type="ECO:0000313" key="11">
    <source>
        <dbReference type="Proteomes" id="UP001286313"/>
    </source>
</evidence>
<dbReference type="InterPro" id="IPR052192">
    <property type="entry name" value="Insect_Ionotropic_Sensory_Rcpt"/>
</dbReference>
<proteinExistence type="predicted"/>
<keyword evidence="4 8" id="KW-1133">Transmembrane helix</keyword>
<accession>A0AAE1BL34</accession>
<organism evidence="10 11">
    <name type="scientific">Petrolisthes cinctipes</name>
    <name type="common">Flat porcelain crab</name>
    <dbReference type="NCBI Taxonomy" id="88211"/>
    <lineage>
        <taxon>Eukaryota</taxon>
        <taxon>Metazoa</taxon>
        <taxon>Ecdysozoa</taxon>
        <taxon>Arthropoda</taxon>
        <taxon>Crustacea</taxon>
        <taxon>Multicrustacea</taxon>
        <taxon>Malacostraca</taxon>
        <taxon>Eumalacostraca</taxon>
        <taxon>Eucarida</taxon>
        <taxon>Decapoda</taxon>
        <taxon>Pleocyemata</taxon>
        <taxon>Anomura</taxon>
        <taxon>Galatheoidea</taxon>
        <taxon>Porcellanidae</taxon>
        <taxon>Petrolisthes</taxon>
    </lineage>
</organism>
<dbReference type="AlphaFoldDB" id="A0AAE1BL34"/>
<comment type="subcellular location">
    <subcellularLocation>
        <location evidence="1">Cell membrane</location>
        <topology evidence="1">Multi-pass membrane protein</topology>
    </subcellularLocation>
</comment>
<feature type="transmembrane region" description="Helical" evidence="8">
    <location>
        <begin position="72"/>
        <end position="93"/>
    </location>
</feature>
<name>A0AAE1BL34_PETCI</name>
<keyword evidence="3 8" id="KW-0812">Transmembrane</keyword>
<evidence type="ECO:0000256" key="9">
    <source>
        <dbReference type="SAM" id="SignalP"/>
    </source>
</evidence>
<feature type="chain" id="PRO_5042135772" evidence="9">
    <location>
        <begin position="18"/>
        <end position="261"/>
    </location>
</feature>
<feature type="transmembrane region" description="Helical" evidence="8">
    <location>
        <begin position="232"/>
        <end position="253"/>
    </location>
</feature>
<gene>
    <name evidence="10" type="ORF">Pcinc_040637</name>
</gene>
<evidence type="ECO:0000256" key="1">
    <source>
        <dbReference type="ARBA" id="ARBA00004651"/>
    </source>
</evidence>
<keyword evidence="2" id="KW-1003">Cell membrane</keyword>
<reference evidence="10" key="1">
    <citation type="submission" date="2023-10" db="EMBL/GenBank/DDBJ databases">
        <title>Genome assemblies of two species of porcelain crab, Petrolisthes cinctipes and Petrolisthes manimaculis (Anomura: Porcellanidae).</title>
        <authorList>
            <person name="Angst P."/>
        </authorList>
    </citation>
    <scope>NUCLEOTIDE SEQUENCE</scope>
    <source>
        <strain evidence="10">PB745_01</strain>
        <tissue evidence="10">Gill</tissue>
    </source>
</reference>
<dbReference type="GO" id="GO:0005886">
    <property type="term" value="C:plasma membrane"/>
    <property type="evidence" value="ECO:0007669"/>
    <property type="project" value="UniProtKB-SubCell"/>
</dbReference>
<dbReference type="PANTHER" id="PTHR42643:SF24">
    <property type="entry name" value="IONOTROPIC RECEPTOR 60A"/>
    <property type="match status" value="1"/>
</dbReference>
<keyword evidence="9" id="KW-0732">Signal</keyword>
<dbReference type="PANTHER" id="PTHR42643">
    <property type="entry name" value="IONOTROPIC RECEPTOR 20A-RELATED"/>
    <property type="match status" value="1"/>
</dbReference>
<keyword evidence="6" id="KW-0675">Receptor</keyword>